<dbReference type="InterPro" id="IPR045175">
    <property type="entry name" value="M28_fam"/>
</dbReference>
<dbReference type="PANTHER" id="PTHR12147:SF26">
    <property type="entry name" value="PEPTIDASE M28 DOMAIN-CONTAINING PROTEIN"/>
    <property type="match status" value="1"/>
</dbReference>
<dbReference type="Pfam" id="PF04389">
    <property type="entry name" value="Peptidase_M28"/>
    <property type="match status" value="1"/>
</dbReference>
<dbReference type="EMBL" id="VCKZ01000140">
    <property type="protein sequence ID" value="TMR36882.1"/>
    <property type="molecule type" value="Genomic_DNA"/>
</dbReference>
<feature type="domain" description="PA" evidence="2">
    <location>
        <begin position="163"/>
        <end position="253"/>
    </location>
</feature>
<dbReference type="AlphaFoldDB" id="A0A5S4GVX5"/>
<dbReference type="Proteomes" id="UP000305238">
    <property type="component" value="Unassembled WGS sequence"/>
</dbReference>
<accession>A0A5S4GVX5</accession>
<feature type="domain" description="Peptidase M28" evidence="3">
    <location>
        <begin position="279"/>
        <end position="493"/>
    </location>
</feature>
<proteinExistence type="predicted"/>
<reference evidence="4 5" key="1">
    <citation type="submission" date="2019-05" db="EMBL/GenBank/DDBJ databases">
        <title>Draft genome sequence of Actinomadura geliboluensis A8036.</title>
        <authorList>
            <person name="Saricaoglu S."/>
            <person name="Isik K."/>
        </authorList>
    </citation>
    <scope>NUCLEOTIDE SEQUENCE [LARGE SCALE GENOMIC DNA]</scope>
    <source>
        <strain evidence="4 5">A8036</strain>
    </source>
</reference>
<protein>
    <submittedName>
        <fullName evidence="4">M28 family peptidase</fullName>
    </submittedName>
</protein>
<comment type="caution">
    <text evidence="4">The sequence shown here is derived from an EMBL/GenBank/DDBJ whole genome shotgun (WGS) entry which is preliminary data.</text>
</comment>
<dbReference type="Gene3D" id="3.50.30.30">
    <property type="match status" value="1"/>
</dbReference>
<evidence type="ECO:0000256" key="1">
    <source>
        <dbReference type="SAM" id="SignalP"/>
    </source>
</evidence>
<dbReference type="PANTHER" id="PTHR12147">
    <property type="entry name" value="METALLOPEPTIDASE M28 FAMILY MEMBER"/>
    <property type="match status" value="1"/>
</dbReference>
<dbReference type="InterPro" id="IPR007484">
    <property type="entry name" value="Peptidase_M28"/>
</dbReference>
<dbReference type="InterPro" id="IPR003137">
    <property type="entry name" value="PA_domain"/>
</dbReference>
<feature type="chain" id="PRO_5024272079" evidence="1">
    <location>
        <begin position="26"/>
        <end position="520"/>
    </location>
</feature>
<dbReference type="InterPro" id="IPR046450">
    <property type="entry name" value="PA_dom_sf"/>
</dbReference>
<evidence type="ECO:0000313" key="5">
    <source>
        <dbReference type="Proteomes" id="UP000305238"/>
    </source>
</evidence>
<sequence>MRVFVRTKTALVTGLVTLTATILSAAPPSATSHASATPLHAAPAHAAAGPSGDGSGELWLARLLAGSTHGADAWRHLRVLDRIAAQNGGVRATGTPGFEASARYAAKVLTAAGYRVHRQQVPYTDYQIDAESAAVTAPAARQVRAMVMRWSPVTPPGGLDAHLVVPRATAGDAAGCSAADYDGLPVAGSIVLVRRGSCGYTAQQRVAAGLGARAMLIYLDTPSPDNIYRLHAFDPKAFTIPVASVTQTQAEQLAQETAQHQVRLRLDLRGHGVAGVTTNLIAETRGGSDDRTVMAGAHLDSVSEGPGINDNAAAAAALMATALRLAPHQDKVRHKVRFALWGAEELIDIGSNYYVHNLTPAERAKIALYLNFELIAAPNGVRFVLDGDASEQPPGTPPGPAGSQVAEKVFKDYFDHAGLPYESHDLRAVGSDHEPFVAAGIPVGGLNGGVLGVKTAAQAARFGGTAGQLYDHCYHQTCDTIGNLDRRALGENVPAIAWAVGRFALDVSDLPAAGAREQRP</sequence>
<evidence type="ECO:0000259" key="3">
    <source>
        <dbReference type="Pfam" id="PF04389"/>
    </source>
</evidence>
<dbReference type="OrthoDB" id="345880at2"/>
<dbReference type="GO" id="GO:0008235">
    <property type="term" value="F:metalloexopeptidase activity"/>
    <property type="evidence" value="ECO:0007669"/>
    <property type="project" value="InterPro"/>
</dbReference>
<dbReference type="SUPFAM" id="SSF52025">
    <property type="entry name" value="PA domain"/>
    <property type="match status" value="1"/>
</dbReference>
<feature type="signal peptide" evidence="1">
    <location>
        <begin position="1"/>
        <end position="25"/>
    </location>
</feature>
<dbReference type="SUPFAM" id="SSF53187">
    <property type="entry name" value="Zn-dependent exopeptidases"/>
    <property type="match status" value="1"/>
</dbReference>
<dbReference type="Pfam" id="PF02225">
    <property type="entry name" value="PA"/>
    <property type="match status" value="1"/>
</dbReference>
<dbReference type="GO" id="GO:0006508">
    <property type="term" value="P:proteolysis"/>
    <property type="evidence" value="ECO:0007669"/>
    <property type="project" value="InterPro"/>
</dbReference>
<gene>
    <name evidence="4" type="ORF">ETD96_19855</name>
</gene>
<evidence type="ECO:0000313" key="4">
    <source>
        <dbReference type="EMBL" id="TMR36882.1"/>
    </source>
</evidence>
<keyword evidence="1" id="KW-0732">Signal</keyword>
<keyword evidence="5" id="KW-1185">Reference proteome</keyword>
<name>A0A5S4GVX5_9ACTN</name>
<evidence type="ECO:0000259" key="2">
    <source>
        <dbReference type="Pfam" id="PF02225"/>
    </source>
</evidence>
<organism evidence="4 5">
    <name type="scientific">Actinomadura geliboluensis</name>
    <dbReference type="NCBI Taxonomy" id="882440"/>
    <lineage>
        <taxon>Bacteria</taxon>
        <taxon>Bacillati</taxon>
        <taxon>Actinomycetota</taxon>
        <taxon>Actinomycetes</taxon>
        <taxon>Streptosporangiales</taxon>
        <taxon>Thermomonosporaceae</taxon>
        <taxon>Actinomadura</taxon>
    </lineage>
</organism>
<dbReference type="Gene3D" id="3.40.630.10">
    <property type="entry name" value="Zn peptidases"/>
    <property type="match status" value="1"/>
</dbReference>